<dbReference type="Proteomes" id="UP000070700">
    <property type="component" value="Unassembled WGS sequence"/>
</dbReference>
<sequence>MSADFCSLPSRLSPRQAKQPKVPSEGPELNPRLGLRRATHRPLPESVSPLMRDALLRSSSGEAQEYLLGSLKKRRNRYDEDGRLLPKYADDMKKARSPKKDLNTKLKGTQRKEGKKTMMEDIMAPMVGSSGDEGFGLNSYNIKMTEARQRKAERRELLGNEGNLSSSMSPSSSPANEMEFRDVKFERLQDDWPINSPRLRPRSPNVSTQSRPPFANLLGTSRLPSPRRIPAGSHPPLSIQSSPPEPVLATGNDISSVSRTLAAEREAEKTMEEFADLFSSRLRIF</sequence>
<feature type="region of interest" description="Disordered" evidence="1">
    <location>
        <begin position="82"/>
        <end position="120"/>
    </location>
</feature>
<feature type="compositionally biased region" description="Basic and acidic residues" evidence="1">
    <location>
        <begin position="147"/>
        <end position="158"/>
    </location>
</feature>
<keyword evidence="3" id="KW-1185">Reference proteome</keyword>
<accession>A0A194XUN6</accession>
<feature type="region of interest" description="Disordered" evidence="1">
    <location>
        <begin position="147"/>
        <end position="251"/>
    </location>
</feature>
<reference evidence="2 3" key="1">
    <citation type="submission" date="2015-10" db="EMBL/GenBank/DDBJ databases">
        <title>Full genome of DAOMC 229536 Phialocephala scopiformis, a fungal endophyte of spruce producing the potent anti-insectan compound rugulosin.</title>
        <authorList>
            <consortium name="DOE Joint Genome Institute"/>
            <person name="Walker A.K."/>
            <person name="Frasz S.L."/>
            <person name="Seifert K.A."/>
            <person name="Miller J.D."/>
            <person name="Mondo S.J."/>
            <person name="Labutti K."/>
            <person name="Lipzen A."/>
            <person name="Dockter R."/>
            <person name="Kennedy M."/>
            <person name="Grigoriev I.V."/>
            <person name="Spatafora J.W."/>
        </authorList>
    </citation>
    <scope>NUCLEOTIDE SEQUENCE [LARGE SCALE GENOMIC DNA]</scope>
    <source>
        <strain evidence="2 3">CBS 120377</strain>
    </source>
</reference>
<feature type="region of interest" description="Disordered" evidence="1">
    <location>
        <begin position="1"/>
        <end position="50"/>
    </location>
</feature>
<dbReference type="InParanoid" id="A0A194XUN6"/>
<gene>
    <name evidence="2" type="ORF">LY89DRAFT_726906</name>
</gene>
<evidence type="ECO:0000313" key="3">
    <source>
        <dbReference type="Proteomes" id="UP000070700"/>
    </source>
</evidence>
<feature type="compositionally biased region" description="Basic and acidic residues" evidence="1">
    <location>
        <begin position="82"/>
        <end position="119"/>
    </location>
</feature>
<dbReference type="AlphaFoldDB" id="A0A194XUN6"/>
<dbReference type="KEGG" id="psco:LY89DRAFT_726906"/>
<organism evidence="2 3">
    <name type="scientific">Mollisia scopiformis</name>
    <name type="common">Conifer needle endophyte fungus</name>
    <name type="synonym">Phialocephala scopiformis</name>
    <dbReference type="NCBI Taxonomy" id="149040"/>
    <lineage>
        <taxon>Eukaryota</taxon>
        <taxon>Fungi</taxon>
        <taxon>Dikarya</taxon>
        <taxon>Ascomycota</taxon>
        <taxon>Pezizomycotina</taxon>
        <taxon>Leotiomycetes</taxon>
        <taxon>Helotiales</taxon>
        <taxon>Mollisiaceae</taxon>
        <taxon>Mollisia</taxon>
    </lineage>
</organism>
<protein>
    <submittedName>
        <fullName evidence="2">Uncharacterized protein</fullName>
    </submittedName>
</protein>
<dbReference type="RefSeq" id="XP_018078206.1">
    <property type="nucleotide sequence ID" value="XM_018219102.1"/>
</dbReference>
<feature type="compositionally biased region" description="Basic and acidic residues" evidence="1">
    <location>
        <begin position="178"/>
        <end position="190"/>
    </location>
</feature>
<feature type="compositionally biased region" description="Low complexity" evidence="1">
    <location>
        <begin position="165"/>
        <end position="174"/>
    </location>
</feature>
<dbReference type="GeneID" id="28828828"/>
<dbReference type="EMBL" id="KQ947404">
    <property type="protein sequence ID" value="KUJ23851.1"/>
    <property type="molecule type" value="Genomic_DNA"/>
</dbReference>
<proteinExistence type="predicted"/>
<evidence type="ECO:0000256" key="1">
    <source>
        <dbReference type="SAM" id="MobiDB-lite"/>
    </source>
</evidence>
<name>A0A194XUN6_MOLSC</name>
<evidence type="ECO:0000313" key="2">
    <source>
        <dbReference type="EMBL" id="KUJ23851.1"/>
    </source>
</evidence>